<dbReference type="Proteomes" id="UP000299102">
    <property type="component" value="Unassembled WGS sequence"/>
</dbReference>
<gene>
    <name evidence="1" type="ORF">EVAR_59075_1</name>
</gene>
<organism evidence="1 2">
    <name type="scientific">Eumeta variegata</name>
    <name type="common">Bagworm moth</name>
    <name type="synonym">Eumeta japonica</name>
    <dbReference type="NCBI Taxonomy" id="151549"/>
    <lineage>
        <taxon>Eukaryota</taxon>
        <taxon>Metazoa</taxon>
        <taxon>Ecdysozoa</taxon>
        <taxon>Arthropoda</taxon>
        <taxon>Hexapoda</taxon>
        <taxon>Insecta</taxon>
        <taxon>Pterygota</taxon>
        <taxon>Neoptera</taxon>
        <taxon>Endopterygota</taxon>
        <taxon>Lepidoptera</taxon>
        <taxon>Glossata</taxon>
        <taxon>Ditrysia</taxon>
        <taxon>Tineoidea</taxon>
        <taxon>Psychidae</taxon>
        <taxon>Oiketicinae</taxon>
        <taxon>Eumeta</taxon>
    </lineage>
</organism>
<comment type="caution">
    <text evidence="1">The sequence shown here is derived from an EMBL/GenBank/DDBJ whole genome shotgun (WGS) entry which is preliminary data.</text>
</comment>
<evidence type="ECO:0000313" key="1">
    <source>
        <dbReference type="EMBL" id="GBP80698.1"/>
    </source>
</evidence>
<dbReference type="EMBL" id="BGZK01001476">
    <property type="protein sequence ID" value="GBP80698.1"/>
    <property type="molecule type" value="Genomic_DNA"/>
</dbReference>
<proteinExistence type="predicted"/>
<protein>
    <submittedName>
        <fullName evidence="1">Uncharacterized protein</fullName>
    </submittedName>
</protein>
<name>A0A4C1YX82_EUMVA</name>
<reference evidence="1 2" key="1">
    <citation type="journal article" date="2019" name="Commun. Biol.">
        <title>The bagworm genome reveals a unique fibroin gene that provides high tensile strength.</title>
        <authorList>
            <person name="Kono N."/>
            <person name="Nakamura H."/>
            <person name="Ohtoshi R."/>
            <person name="Tomita M."/>
            <person name="Numata K."/>
            <person name="Arakawa K."/>
        </authorList>
    </citation>
    <scope>NUCLEOTIDE SEQUENCE [LARGE SCALE GENOMIC DNA]</scope>
</reference>
<sequence length="71" mass="8118">MSSCAKSSQTLVRALATQNGQSWCARRSKLEYLERRLRTCRLQVDVVARLRFLRILPEVARLLGPNICTRG</sequence>
<accession>A0A4C1YX82</accession>
<keyword evidence="2" id="KW-1185">Reference proteome</keyword>
<evidence type="ECO:0000313" key="2">
    <source>
        <dbReference type="Proteomes" id="UP000299102"/>
    </source>
</evidence>
<dbReference type="AlphaFoldDB" id="A0A4C1YX82"/>